<protein>
    <recommendedName>
        <fullName evidence="5">EthD domain-containing protein</fullName>
    </recommendedName>
</protein>
<dbReference type="EMBL" id="PPEA01000007">
    <property type="protein sequence ID" value="PQM49734.1"/>
    <property type="molecule type" value="Genomic_DNA"/>
</dbReference>
<dbReference type="Proteomes" id="UP000238296">
    <property type="component" value="Unassembled WGS sequence"/>
</dbReference>
<organism evidence="1 3">
    <name type="scientific">Mycobacterium talmoniae</name>
    <dbReference type="NCBI Taxonomy" id="1858794"/>
    <lineage>
        <taxon>Bacteria</taxon>
        <taxon>Bacillati</taxon>
        <taxon>Actinomycetota</taxon>
        <taxon>Actinomycetes</taxon>
        <taxon>Mycobacteriales</taxon>
        <taxon>Mycobacteriaceae</taxon>
        <taxon>Mycobacterium</taxon>
    </lineage>
</organism>
<keyword evidence="3" id="KW-1185">Reference proteome</keyword>
<dbReference type="Gene3D" id="3.30.70.100">
    <property type="match status" value="1"/>
</dbReference>
<reference evidence="2 4" key="2">
    <citation type="journal article" date="2017" name="Int. J. Syst. Evol. Microbiol.">
        <title>Mycobacterium talmoniae sp. nov., a slowly growing mycobacterium isolated from human respiratory samples.</title>
        <authorList>
            <person name="Davidson R.M."/>
            <person name="DeGroote M.A."/>
            <person name="Marola J.L."/>
            <person name="Buss S."/>
            <person name="Jones V."/>
            <person name="McNeil M.R."/>
            <person name="Freifeld A.G."/>
            <person name="Elaine Epperson L."/>
            <person name="Hasan N.A."/>
            <person name="Jackson M."/>
            <person name="Iwen P.C."/>
            <person name="Salfinger M."/>
            <person name="Strong M."/>
        </authorList>
    </citation>
    <scope>NUCLEOTIDE SEQUENCE [LARGE SCALE GENOMIC DNA]</scope>
    <source>
        <strain evidence="2 4">ATCC BAA-2683</strain>
    </source>
</reference>
<accession>A0A1S1N9T7</accession>
<dbReference type="AlphaFoldDB" id="A0A1S1N9T7"/>
<name>A0A1S1N9T7_9MYCO</name>
<reference evidence="2" key="3">
    <citation type="submission" date="2018-01" db="EMBL/GenBank/DDBJ databases">
        <authorList>
            <person name="Gaut B.S."/>
            <person name="Morton B.R."/>
            <person name="Clegg M.T."/>
            <person name="Duvall M.R."/>
        </authorList>
    </citation>
    <scope>NUCLEOTIDE SEQUENCE</scope>
    <source>
        <strain evidence="2">ATCC BAA-2683</strain>
    </source>
</reference>
<evidence type="ECO:0000313" key="3">
    <source>
        <dbReference type="Proteomes" id="UP000179734"/>
    </source>
</evidence>
<sequence length="224" mass="24171">MTKLILALHGADLGARLSAPSFRAALAANGASALQLNLDDADVARAMMRFGPGEPITGLVSVWTRGTAAGVIDTVAEAADESAPHAYRVTEKIRLDPLPVPDGTRLDVLANVALLRRPASMPRDEYLEFWHVHHTPIAIRTQNTVGYIQNTVEEALTPASPEVAAIVEEHFPMAGMSDPHAFYGSRGDDAELTRRVTELMASVARFGADTGLDLVPTSRYFWTL</sequence>
<evidence type="ECO:0000313" key="1">
    <source>
        <dbReference type="EMBL" id="OHU98593.1"/>
    </source>
</evidence>
<gene>
    <name evidence="1" type="ORF">BKN37_20415</name>
    <name evidence="2" type="ORF">C1Y40_00033</name>
</gene>
<evidence type="ECO:0000313" key="2">
    <source>
        <dbReference type="EMBL" id="PQM49734.1"/>
    </source>
</evidence>
<dbReference type="EMBL" id="MLQM01000140">
    <property type="protein sequence ID" value="OHU98593.1"/>
    <property type="molecule type" value="Genomic_DNA"/>
</dbReference>
<reference evidence="1 3" key="1">
    <citation type="submission" date="2016-10" db="EMBL/GenBank/DDBJ databases">
        <title>Genome sequence of Mycobacterium talmonii.</title>
        <authorList>
            <person name="Greninger A.L."/>
            <person name="Elliott B."/>
            <person name="Vasireddy S."/>
            <person name="Vasireddy R."/>
        </authorList>
    </citation>
    <scope>NUCLEOTIDE SEQUENCE [LARGE SCALE GENOMIC DNA]</scope>
    <source>
        <strain evidence="1">MO-5499</strain>
        <strain evidence="3">NE-TNMC-100812</strain>
    </source>
</reference>
<evidence type="ECO:0008006" key="5">
    <source>
        <dbReference type="Google" id="ProtNLM"/>
    </source>
</evidence>
<comment type="caution">
    <text evidence="1">The sequence shown here is derived from an EMBL/GenBank/DDBJ whole genome shotgun (WGS) entry which is preliminary data.</text>
</comment>
<dbReference type="InterPro" id="IPR011008">
    <property type="entry name" value="Dimeric_a/b-barrel"/>
</dbReference>
<dbReference type="SUPFAM" id="SSF54909">
    <property type="entry name" value="Dimeric alpha+beta barrel"/>
    <property type="match status" value="1"/>
</dbReference>
<evidence type="ECO:0000313" key="4">
    <source>
        <dbReference type="Proteomes" id="UP000238296"/>
    </source>
</evidence>
<proteinExistence type="predicted"/>
<dbReference type="RefSeq" id="WP_071028784.1">
    <property type="nucleotide sequence ID" value="NZ_MLQM01000140.1"/>
</dbReference>
<dbReference type="Proteomes" id="UP000179734">
    <property type="component" value="Unassembled WGS sequence"/>
</dbReference>